<evidence type="ECO:0008006" key="6">
    <source>
        <dbReference type="Google" id="ProtNLM"/>
    </source>
</evidence>
<dbReference type="InterPro" id="IPR020904">
    <property type="entry name" value="Sc_DH/Rdtase_CS"/>
</dbReference>
<keyword evidence="5" id="KW-1185">Reference proteome</keyword>
<proteinExistence type="inferred from homology"/>
<dbReference type="AlphaFoldDB" id="A0A084IPS6"/>
<dbReference type="eggNOG" id="COG1028">
    <property type="taxonomic scope" value="Bacteria"/>
</dbReference>
<dbReference type="EMBL" id="APNK01000003">
    <property type="protein sequence ID" value="KEZ78710.1"/>
    <property type="molecule type" value="Genomic_DNA"/>
</dbReference>
<comment type="similarity">
    <text evidence="1">Belongs to the short-chain dehydrogenases/reductases (SDR) family.</text>
</comment>
<dbReference type="STRING" id="1304275.C41B8_03806"/>
<dbReference type="Pfam" id="PF13561">
    <property type="entry name" value="adh_short_C2"/>
    <property type="match status" value="1"/>
</dbReference>
<dbReference type="PATRIC" id="fig|1304275.5.peg.774"/>
<keyword evidence="3" id="KW-0560">Oxidoreductase</keyword>
<protein>
    <recommendedName>
        <fullName evidence="6">Short-chain dehydrogenase/reductase SDR</fullName>
    </recommendedName>
</protein>
<dbReference type="InterPro" id="IPR002347">
    <property type="entry name" value="SDR_fam"/>
</dbReference>
<dbReference type="PANTHER" id="PTHR42760:SF115">
    <property type="entry name" value="3-OXOACYL-[ACYL-CARRIER-PROTEIN] REDUCTASE FABG"/>
    <property type="match status" value="1"/>
</dbReference>
<name>A0A084IPS6_SALHC</name>
<evidence type="ECO:0000256" key="3">
    <source>
        <dbReference type="ARBA" id="ARBA00023002"/>
    </source>
</evidence>
<accession>A0A084IPS6</accession>
<dbReference type="InterPro" id="IPR036291">
    <property type="entry name" value="NAD(P)-bd_dom_sf"/>
</dbReference>
<dbReference type="FunFam" id="3.40.50.720:FF:000090">
    <property type="entry name" value="NADP-dependent mannitol dehydrogenase"/>
    <property type="match status" value="1"/>
</dbReference>
<evidence type="ECO:0000256" key="2">
    <source>
        <dbReference type="ARBA" id="ARBA00022857"/>
    </source>
</evidence>
<dbReference type="Gene3D" id="3.40.50.720">
    <property type="entry name" value="NAD(P)-binding Rossmann-like Domain"/>
    <property type="match status" value="1"/>
</dbReference>
<dbReference type="PROSITE" id="PS00061">
    <property type="entry name" value="ADH_SHORT"/>
    <property type="match status" value="1"/>
</dbReference>
<dbReference type="PRINTS" id="PR00081">
    <property type="entry name" value="GDHRDH"/>
</dbReference>
<dbReference type="NCBIfam" id="NF005559">
    <property type="entry name" value="PRK07231.1"/>
    <property type="match status" value="1"/>
</dbReference>
<evidence type="ECO:0000256" key="1">
    <source>
        <dbReference type="ARBA" id="ARBA00006484"/>
    </source>
</evidence>
<sequence>MNIFDQFRLDDRVAVVTGAAQGLGYAMGEALLSAGARLAIVDIDADKAAAAAERLSARYDGRARSYAVDLTDEAAVVDIAARVIADHGQIDILFNNAGVAHHAPSESDDYDAWKRVVDIDLNAVYLLSREIGRHMLDRRAGSIVNTASMSGLIANVPQPQSAYNAAKAGVIMLTKSLAVEWADRGVRVNAIAPGYMKTEITRPFFDEGGPMIDRWMNMTPMGRAGEPEELEGLAVYLASDASSFVTGAVFSIDGGYTAV</sequence>
<dbReference type="SUPFAM" id="SSF51735">
    <property type="entry name" value="NAD(P)-binding Rossmann-fold domains"/>
    <property type="match status" value="1"/>
</dbReference>
<dbReference type="RefSeq" id="WP_037334278.1">
    <property type="nucleotide sequence ID" value="NZ_APNK01000003.1"/>
</dbReference>
<dbReference type="OrthoDB" id="9814396at2"/>
<dbReference type="GO" id="GO:0016616">
    <property type="term" value="F:oxidoreductase activity, acting on the CH-OH group of donors, NAD or NADP as acceptor"/>
    <property type="evidence" value="ECO:0007669"/>
    <property type="project" value="TreeGrafter"/>
</dbReference>
<dbReference type="PANTHER" id="PTHR42760">
    <property type="entry name" value="SHORT-CHAIN DEHYDROGENASES/REDUCTASES FAMILY MEMBER"/>
    <property type="match status" value="1"/>
</dbReference>
<dbReference type="PRINTS" id="PR00080">
    <property type="entry name" value="SDRFAMILY"/>
</dbReference>
<comment type="caution">
    <text evidence="4">The sequence shown here is derived from an EMBL/GenBank/DDBJ whole genome shotgun (WGS) entry which is preliminary data.</text>
</comment>
<gene>
    <name evidence="4" type="ORF">C41B8_03806</name>
</gene>
<dbReference type="GO" id="GO:0005975">
    <property type="term" value="P:carbohydrate metabolic process"/>
    <property type="evidence" value="ECO:0007669"/>
    <property type="project" value="UniProtKB-ARBA"/>
</dbReference>
<organism evidence="4 5">
    <name type="scientific">Salinisphaera hydrothermalis (strain C41B8)</name>
    <dbReference type="NCBI Taxonomy" id="1304275"/>
    <lineage>
        <taxon>Bacteria</taxon>
        <taxon>Pseudomonadati</taxon>
        <taxon>Pseudomonadota</taxon>
        <taxon>Gammaproteobacteria</taxon>
        <taxon>Salinisphaerales</taxon>
        <taxon>Salinisphaeraceae</taxon>
        <taxon>Salinisphaera</taxon>
    </lineage>
</organism>
<reference evidence="4 5" key="1">
    <citation type="submission" date="2013-03" db="EMBL/GenBank/DDBJ databases">
        <title>Salinisphaera hydrothermalis C41B8 Genome Sequencing.</title>
        <authorList>
            <person name="Li C."/>
            <person name="Lai Q."/>
            <person name="Shao Z."/>
        </authorList>
    </citation>
    <scope>NUCLEOTIDE SEQUENCE [LARGE SCALE GENOMIC DNA]</scope>
    <source>
        <strain evidence="4 5">C41B8</strain>
    </source>
</reference>
<dbReference type="Proteomes" id="UP000028302">
    <property type="component" value="Unassembled WGS sequence"/>
</dbReference>
<evidence type="ECO:0000313" key="4">
    <source>
        <dbReference type="EMBL" id="KEZ78710.1"/>
    </source>
</evidence>
<evidence type="ECO:0000313" key="5">
    <source>
        <dbReference type="Proteomes" id="UP000028302"/>
    </source>
</evidence>
<keyword evidence="2" id="KW-0521">NADP</keyword>
<dbReference type="GO" id="GO:0044281">
    <property type="term" value="P:small molecule metabolic process"/>
    <property type="evidence" value="ECO:0007669"/>
    <property type="project" value="UniProtKB-ARBA"/>
</dbReference>